<dbReference type="InterPro" id="IPR006076">
    <property type="entry name" value="FAD-dep_OxRdtase"/>
</dbReference>
<proteinExistence type="predicted"/>
<accession>A0ABW4PK84</accession>
<dbReference type="PANTHER" id="PTHR13847:SF287">
    <property type="entry name" value="FAD-DEPENDENT OXIDOREDUCTASE DOMAIN-CONTAINING PROTEIN 1"/>
    <property type="match status" value="1"/>
</dbReference>
<dbReference type="Gene3D" id="3.30.9.10">
    <property type="entry name" value="D-Amino Acid Oxidase, subunit A, domain 2"/>
    <property type="match status" value="1"/>
</dbReference>
<evidence type="ECO:0000313" key="4">
    <source>
        <dbReference type="EMBL" id="MFD1830223.1"/>
    </source>
</evidence>
<evidence type="ECO:0000313" key="5">
    <source>
        <dbReference type="Proteomes" id="UP001597365"/>
    </source>
</evidence>
<dbReference type="Proteomes" id="UP001597365">
    <property type="component" value="Unassembled WGS sequence"/>
</dbReference>
<dbReference type="RefSeq" id="WP_380899188.1">
    <property type="nucleotide sequence ID" value="NZ_JBHUFU010000005.1"/>
</dbReference>
<reference evidence="5" key="1">
    <citation type="journal article" date="2019" name="Int. J. Syst. Evol. Microbiol.">
        <title>The Global Catalogue of Microorganisms (GCM) 10K type strain sequencing project: providing services to taxonomists for standard genome sequencing and annotation.</title>
        <authorList>
            <consortium name="The Broad Institute Genomics Platform"/>
            <consortium name="The Broad Institute Genome Sequencing Center for Infectious Disease"/>
            <person name="Wu L."/>
            <person name="Ma J."/>
        </authorList>
    </citation>
    <scope>NUCLEOTIDE SEQUENCE [LARGE SCALE GENOMIC DNA]</scope>
    <source>
        <strain evidence="5">CGMCC 4.7455</strain>
    </source>
</reference>
<dbReference type="PANTHER" id="PTHR13847">
    <property type="entry name" value="SARCOSINE DEHYDROGENASE-RELATED"/>
    <property type="match status" value="1"/>
</dbReference>
<dbReference type="Pfam" id="PF01266">
    <property type="entry name" value="DAO"/>
    <property type="match status" value="1"/>
</dbReference>
<feature type="compositionally biased region" description="Basic and acidic residues" evidence="2">
    <location>
        <begin position="275"/>
        <end position="284"/>
    </location>
</feature>
<evidence type="ECO:0000259" key="3">
    <source>
        <dbReference type="Pfam" id="PF01266"/>
    </source>
</evidence>
<keyword evidence="1 4" id="KW-0560">Oxidoreductase</keyword>
<feature type="region of interest" description="Disordered" evidence="2">
    <location>
        <begin position="362"/>
        <end position="382"/>
    </location>
</feature>
<dbReference type="SUPFAM" id="SSF51905">
    <property type="entry name" value="FAD/NAD(P)-binding domain"/>
    <property type="match status" value="1"/>
</dbReference>
<dbReference type="GO" id="GO:0016491">
    <property type="term" value="F:oxidoreductase activity"/>
    <property type="evidence" value="ECO:0007669"/>
    <property type="project" value="UniProtKB-KW"/>
</dbReference>
<dbReference type="InterPro" id="IPR036188">
    <property type="entry name" value="FAD/NAD-bd_sf"/>
</dbReference>
<gene>
    <name evidence="4" type="ORF">ACFSJS_11155</name>
</gene>
<organism evidence="4 5">
    <name type="scientific">Streptomyces desertarenae</name>
    <dbReference type="NCBI Taxonomy" id="2666184"/>
    <lineage>
        <taxon>Bacteria</taxon>
        <taxon>Bacillati</taxon>
        <taxon>Actinomycetota</taxon>
        <taxon>Actinomycetes</taxon>
        <taxon>Kitasatosporales</taxon>
        <taxon>Streptomycetaceae</taxon>
        <taxon>Streptomyces</taxon>
    </lineage>
</organism>
<protein>
    <submittedName>
        <fullName evidence="4">NAD(P)/FAD-dependent oxidoreductase</fullName>
        <ecNumber evidence="4">1.-.-.-</ecNumber>
    </submittedName>
</protein>
<feature type="domain" description="FAD dependent oxidoreductase" evidence="3">
    <location>
        <begin position="12"/>
        <end position="358"/>
    </location>
</feature>
<sequence length="382" mass="40793">MSEAASGTSTADVVVVGAGIIGAAVFHELADRGLRVTAVDTRRAGSGTTAWCGGVVRCYHDTPSLTDRAVAGWRYFHDFVRHTGVDVPFHTCGFLYVPRADRVEYARAETSRIAAAEVPAEWLPPAEVTRRFGHLLRGECHGAVWEPRSGYLDADRVTRGYLRAGQRKGGRLMEGVEVRGLLRSGERVTGVRTGPGAVHAGTVVLATGAWTPALLSSWGIPHDMWIQAIQVDLRFPSTPLTGHPAYMDDLYDLNGRPDPDSAGVYVGHPTGLRLQDADRHEPADPAHSQSIRKAAGQRLRWMDDSHAGGGLRAPECHAPGTAARVGPLSRDSSLLLATGFNGGGFKMAPWAAAEVADLVTEAAAAPSTSSVPSRDTERRSAR</sequence>
<keyword evidence="5" id="KW-1185">Reference proteome</keyword>
<feature type="region of interest" description="Disordered" evidence="2">
    <location>
        <begin position="275"/>
        <end position="294"/>
    </location>
</feature>
<comment type="caution">
    <text evidence="4">The sequence shown here is derived from an EMBL/GenBank/DDBJ whole genome shotgun (WGS) entry which is preliminary data.</text>
</comment>
<dbReference type="EMBL" id="JBHUFU010000005">
    <property type="protein sequence ID" value="MFD1830223.1"/>
    <property type="molecule type" value="Genomic_DNA"/>
</dbReference>
<evidence type="ECO:0000256" key="2">
    <source>
        <dbReference type="SAM" id="MobiDB-lite"/>
    </source>
</evidence>
<feature type="compositionally biased region" description="Low complexity" evidence="2">
    <location>
        <begin position="362"/>
        <end position="373"/>
    </location>
</feature>
<dbReference type="Gene3D" id="3.50.50.60">
    <property type="entry name" value="FAD/NAD(P)-binding domain"/>
    <property type="match status" value="1"/>
</dbReference>
<evidence type="ECO:0000256" key="1">
    <source>
        <dbReference type="ARBA" id="ARBA00023002"/>
    </source>
</evidence>
<name>A0ABW4PK84_9ACTN</name>
<dbReference type="EC" id="1.-.-.-" evidence="4"/>